<feature type="coiled-coil region" evidence="5">
    <location>
        <begin position="626"/>
        <end position="867"/>
    </location>
</feature>
<feature type="region of interest" description="Disordered" evidence="6">
    <location>
        <begin position="1053"/>
        <end position="1093"/>
    </location>
</feature>
<dbReference type="Proteomes" id="UP000694383">
    <property type="component" value="Unplaced"/>
</dbReference>
<dbReference type="GO" id="GO:0005814">
    <property type="term" value="C:centriole"/>
    <property type="evidence" value="ECO:0007669"/>
    <property type="project" value="UniProtKB-SubCell"/>
</dbReference>
<evidence type="ECO:0000256" key="2">
    <source>
        <dbReference type="ARBA" id="ARBA00022490"/>
    </source>
</evidence>
<protein>
    <submittedName>
        <fullName evidence="7">Centrosomal protein 135</fullName>
    </submittedName>
</protein>
<comment type="subcellular location">
    <subcellularLocation>
        <location evidence="1">Cytoplasm</location>
        <location evidence="1">Cytoskeleton</location>
        <location evidence="1">Microtubule organizing center</location>
        <location evidence="1">Centrosome</location>
        <location evidence="1">Centriole</location>
    </subcellularLocation>
</comment>
<evidence type="ECO:0000313" key="7">
    <source>
        <dbReference type="Ensembl" id="ENSOSIP00000009666.1"/>
    </source>
</evidence>
<dbReference type="InterPro" id="IPR051877">
    <property type="entry name" value="Centriole_BasalBody_StrucProt"/>
</dbReference>
<evidence type="ECO:0000256" key="1">
    <source>
        <dbReference type="ARBA" id="ARBA00004114"/>
    </source>
</evidence>
<evidence type="ECO:0000256" key="4">
    <source>
        <dbReference type="ARBA" id="ARBA00038123"/>
    </source>
</evidence>
<dbReference type="GeneTree" id="ENSGT00940000165649"/>
<evidence type="ECO:0000256" key="3">
    <source>
        <dbReference type="ARBA" id="ARBA00023212"/>
    </source>
</evidence>
<comment type="similarity">
    <text evidence="4">Belongs to the CEP135/TSGA10 family.</text>
</comment>
<organism evidence="7 8">
    <name type="scientific">Oryzias sinensis</name>
    <name type="common">Chinese medaka</name>
    <dbReference type="NCBI Taxonomy" id="183150"/>
    <lineage>
        <taxon>Eukaryota</taxon>
        <taxon>Metazoa</taxon>
        <taxon>Chordata</taxon>
        <taxon>Craniata</taxon>
        <taxon>Vertebrata</taxon>
        <taxon>Euteleostomi</taxon>
        <taxon>Actinopterygii</taxon>
        <taxon>Neopterygii</taxon>
        <taxon>Teleostei</taxon>
        <taxon>Neoteleostei</taxon>
        <taxon>Acanthomorphata</taxon>
        <taxon>Ovalentaria</taxon>
        <taxon>Atherinomorphae</taxon>
        <taxon>Beloniformes</taxon>
        <taxon>Adrianichthyidae</taxon>
        <taxon>Oryziinae</taxon>
        <taxon>Oryzias</taxon>
    </lineage>
</organism>
<dbReference type="SUPFAM" id="SSF57997">
    <property type="entry name" value="Tropomyosin"/>
    <property type="match status" value="1"/>
</dbReference>
<dbReference type="PANTHER" id="PTHR20544:SF1">
    <property type="entry name" value="CENTROSOMAL PROTEIN 135KDA"/>
    <property type="match status" value="1"/>
</dbReference>
<keyword evidence="2" id="KW-0963">Cytoplasm</keyword>
<dbReference type="AlphaFoldDB" id="A0A8C7X8M9"/>
<feature type="compositionally biased region" description="Low complexity" evidence="6">
    <location>
        <begin position="1054"/>
        <end position="1069"/>
    </location>
</feature>
<feature type="region of interest" description="Disordered" evidence="6">
    <location>
        <begin position="465"/>
        <end position="501"/>
    </location>
</feature>
<evidence type="ECO:0000256" key="6">
    <source>
        <dbReference type="SAM" id="MobiDB-lite"/>
    </source>
</evidence>
<evidence type="ECO:0000313" key="8">
    <source>
        <dbReference type="Proteomes" id="UP000694383"/>
    </source>
</evidence>
<reference evidence="7" key="2">
    <citation type="submission" date="2025-09" db="UniProtKB">
        <authorList>
            <consortium name="Ensembl"/>
        </authorList>
    </citation>
    <scope>IDENTIFICATION</scope>
</reference>
<dbReference type="Gene3D" id="1.10.287.1490">
    <property type="match status" value="1"/>
</dbReference>
<evidence type="ECO:0000256" key="5">
    <source>
        <dbReference type="SAM" id="Coils"/>
    </source>
</evidence>
<dbReference type="Ensembl" id="ENSOSIT00000010299.1">
    <property type="protein sequence ID" value="ENSOSIP00000009666.1"/>
    <property type="gene ID" value="ENSOSIG00000006073.1"/>
</dbReference>
<keyword evidence="8" id="KW-1185">Reference proteome</keyword>
<accession>A0A8C7X8M9</accession>
<feature type="coiled-coil region" evidence="5">
    <location>
        <begin position="270"/>
        <end position="423"/>
    </location>
</feature>
<proteinExistence type="inferred from homology"/>
<dbReference type="PANTHER" id="PTHR20544">
    <property type="entry name" value="CENTROSOMAL PROTEIN CEP135"/>
    <property type="match status" value="1"/>
</dbReference>
<reference evidence="7" key="1">
    <citation type="submission" date="2025-08" db="UniProtKB">
        <authorList>
            <consortium name="Ensembl"/>
        </authorList>
    </citation>
    <scope>IDENTIFICATION</scope>
</reference>
<keyword evidence="5" id="KW-0175">Coiled coil</keyword>
<dbReference type="CDD" id="cd22292">
    <property type="entry name" value="cc_Cep135_MBD"/>
    <property type="match status" value="1"/>
</dbReference>
<name>A0A8C7X8M9_9TELE</name>
<feature type="compositionally biased region" description="Polar residues" evidence="6">
    <location>
        <begin position="1075"/>
        <end position="1084"/>
    </location>
</feature>
<feature type="coiled-coil region" evidence="5">
    <location>
        <begin position="199"/>
        <end position="233"/>
    </location>
</feature>
<keyword evidence="3" id="KW-0206">Cytoskeleton</keyword>
<feature type="coiled-coil region" evidence="5">
    <location>
        <begin position="906"/>
        <end position="1034"/>
    </location>
</feature>
<sequence length="1093" mass="126542">MNSSAERKFVNLRKRLDQLGYRQPLGIESLPLVDKLFSDLVHTTESLRNAKSSAGKTEKESRNVDALLEPYRAENARVVRENNELHLDLLKLREEKDRVTRELKAHIRRLDHETLDLKFLNNQYAHKVRCLEKDGKAKVDRIQQLQEKNLQAVVQTPGGKKRSIPFRRQKMQVDELLPFSGRLAYPVMQPDDPYIADLLQLADGRIHELQEDIVKLKVDMENAQDCIKHLNTQVEERDGEISRLNNVLHGGRPHNVISLEARNISNHKLIAHLNLQIEYLQETNRSLEEKIEGLLEKKKDVSAEMANLSLKNRQLCEELTHIDDLAKHLEMEKEGDLETADMELQEAKEEIQRQQKTIEDLEEVITKTRREQSDGEFKRGRLQDELVELKGQNEKMEALVNLLEGEKSRLQDKVEKMMSAEKELVLELEKMRAKHGVCGRESSPSRLDAFIRSLEEERDCYRREAEKYQQAKRGSGPALSPSRSPDRGSALRSRGNKHMEDIQKDVKVLSNEKDHFKALFKQAQHDLQLSRSVDVSTDVLKLQEDLEKAEVKLEQLTTERDALMERLKNSALTDKQGEERRTLDLECTVQNLEQERLNLQSELCVLKERGKAADDQPKLLQNAEDLSQLREEANALRLLKEQMEQLISDYQHRFSVKTSELQKAHQQIEEFEERLGEFSQQSSKHREEVASLQKAISALDREKDALQDDVDRKTEKLVVLQEELSKKEKTLEDVRQTVKNMDVSLAQLQGVLKSREREISSQRRQLDACQEELAALKRDKEIIIRENKRLQDDLTTMTRENQAIHAEMEEALHEKDEMKLRVHSYISEVSRIEKLIATKEQENRDLLERFRMAHSEVEEREQKLQQAAGLNNSIRLELLSSDAERRQLRDTVRRQDTEIQQHIQVLQAYETRVSSLAHGMSKLEEELHKEQQEKVSALSDLASVRELCVKLDSGKELTARQLTSKSMELEKLTGELADLRSEKEFQSHLAASERESELKVLRDRLTMADNKTEVSQLRGRLSQLQTEKDVLKRQVTTERFERERLVQEMRRQGLSFSSLDSNSSLTASSGIHGASQHSIFQTLERSSDKSADK</sequence>
<feature type="coiled-coil region" evidence="5">
    <location>
        <begin position="75"/>
        <end position="148"/>
    </location>
</feature>